<protein>
    <recommendedName>
        <fullName evidence="2">DUF5777 domain-containing protein</fullName>
    </recommendedName>
</protein>
<feature type="chain" id="PRO_5045205318" description="DUF5777 domain-containing protein" evidence="1">
    <location>
        <begin position="20"/>
        <end position="288"/>
    </location>
</feature>
<proteinExistence type="predicted"/>
<evidence type="ECO:0000259" key="2">
    <source>
        <dbReference type="Pfam" id="PF19089"/>
    </source>
</evidence>
<dbReference type="EMBL" id="JAFKCW010000002">
    <property type="protein sequence ID" value="MBN7801219.1"/>
    <property type="molecule type" value="Genomic_DNA"/>
</dbReference>
<evidence type="ECO:0000313" key="3">
    <source>
        <dbReference type="EMBL" id="MBN7801219.1"/>
    </source>
</evidence>
<keyword evidence="4" id="KW-1185">Reference proteome</keyword>
<name>A0ABS3BPK2_9BACT</name>
<evidence type="ECO:0000256" key="1">
    <source>
        <dbReference type="SAM" id="SignalP"/>
    </source>
</evidence>
<comment type="caution">
    <text evidence="3">The sequence shown here is derived from an EMBL/GenBank/DDBJ whole genome shotgun (WGS) entry which is preliminary data.</text>
</comment>
<gene>
    <name evidence="3" type="ORF">J0A67_10120</name>
</gene>
<dbReference type="Proteomes" id="UP000664698">
    <property type="component" value="Unassembled WGS sequence"/>
</dbReference>
<dbReference type="RefSeq" id="WP_206569190.1">
    <property type="nucleotide sequence ID" value="NZ_JAFKCW010000002.1"/>
</dbReference>
<dbReference type="Pfam" id="PF19089">
    <property type="entry name" value="DUF5777"/>
    <property type="match status" value="1"/>
</dbReference>
<reference evidence="3 4" key="1">
    <citation type="submission" date="2021-03" db="EMBL/GenBank/DDBJ databases">
        <title>novel species isolated from a fishpond in China.</title>
        <authorList>
            <person name="Lu H."/>
            <person name="Cai Z."/>
        </authorList>
    </citation>
    <scope>NUCLEOTIDE SEQUENCE [LARGE SCALE GENOMIC DNA]</scope>
    <source>
        <strain evidence="3 4">JCM 31546</strain>
    </source>
</reference>
<feature type="signal peptide" evidence="1">
    <location>
        <begin position="1"/>
        <end position="19"/>
    </location>
</feature>
<feature type="domain" description="DUF5777" evidence="2">
    <location>
        <begin position="40"/>
        <end position="279"/>
    </location>
</feature>
<evidence type="ECO:0000313" key="4">
    <source>
        <dbReference type="Proteomes" id="UP000664698"/>
    </source>
</evidence>
<keyword evidence="1" id="KW-0732">Signal</keyword>
<sequence>MIRVCLCFFFSILSFTLNAQDLLDQLKEPDGKPEPVGSIFKGTRIINGQSVETRGQGNLDVLISHRFGRLNSGAYNLFGLDDSNVRLGLEYAFTDRISMGFGRNSLNKVYDSYLKYRFLDQKKNGFPLTLAWVFDFSVNSLKRPELPMNFQRRLSFVNQLLIARKLSPTVSLQLMPSVLHRNLVPTEDVPNTLWLLGVGGRVMVSKRVGITGEYYYSSQDQLEGQNSLGLGVEIDTGGHIFQLHFTNTAAMTPSAFLPPVQGDFFDGDIHFGFNVFRSFQTGKSQKKK</sequence>
<accession>A0ABS3BPK2</accession>
<organism evidence="3 4">
    <name type="scientific">Algoriphagus aestuariicola</name>
    <dbReference type="NCBI Taxonomy" id="1852016"/>
    <lineage>
        <taxon>Bacteria</taxon>
        <taxon>Pseudomonadati</taxon>
        <taxon>Bacteroidota</taxon>
        <taxon>Cytophagia</taxon>
        <taxon>Cytophagales</taxon>
        <taxon>Cyclobacteriaceae</taxon>
        <taxon>Algoriphagus</taxon>
    </lineage>
</organism>
<dbReference type="InterPro" id="IPR045916">
    <property type="entry name" value="DUF5777"/>
</dbReference>